<gene>
    <name evidence="2" type="ORF">E1283_04670</name>
</gene>
<name>A0A4R4TU21_9ACTN</name>
<feature type="domain" description="HTH cro/C1-type" evidence="1">
    <location>
        <begin position="23"/>
        <end position="75"/>
    </location>
</feature>
<dbReference type="PROSITE" id="PS50943">
    <property type="entry name" value="HTH_CROC1"/>
    <property type="match status" value="1"/>
</dbReference>
<organism evidence="2 3">
    <name type="scientific">Streptomyces hainanensis</name>
    <dbReference type="NCBI Taxonomy" id="402648"/>
    <lineage>
        <taxon>Bacteria</taxon>
        <taxon>Bacillati</taxon>
        <taxon>Actinomycetota</taxon>
        <taxon>Actinomycetes</taxon>
        <taxon>Kitasatosporales</taxon>
        <taxon>Streptomycetaceae</taxon>
        <taxon>Streptomyces</taxon>
    </lineage>
</organism>
<proteinExistence type="predicted"/>
<dbReference type="Gene3D" id="1.10.260.40">
    <property type="entry name" value="lambda repressor-like DNA-binding domains"/>
    <property type="match status" value="1"/>
</dbReference>
<reference evidence="2 3" key="1">
    <citation type="submission" date="2019-03" db="EMBL/GenBank/DDBJ databases">
        <title>Draft genome sequences of novel Actinobacteria.</title>
        <authorList>
            <person name="Sahin N."/>
            <person name="Ay H."/>
            <person name="Saygin H."/>
        </authorList>
    </citation>
    <scope>NUCLEOTIDE SEQUENCE [LARGE SCALE GENOMIC DNA]</scope>
    <source>
        <strain evidence="2 3">DSM 41900</strain>
    </source>
</reference>
<evidence type="ECO:0000313" key="2">
    <source>
        <dbReference type="EMBL" id="TDC78653.1"/>
    </source>
</evidence>
<sequence length="280" mass="31413">MDQRHGDVIPPLTPRSLLGYEARRLREELKLSLNDVAKIAACDKTYLSRVERAEKFPSEIFIVALDKALGAGGLLKRLWEAAYHNVFPDYVRRFMELEPKATKMQKYMVQTVPGLWQTEEYARELIRTKPRLTDDRVEEMVVARLARQRILNGSKAPLFWAVLDEAVLRRAIGGPRIMAAQLAHVVRMAKQPNAIVQVLPFSVGAHASTGGSLTMLSFADDSDMAYTEGVDSGHLTEAREAVAEFGLRYDLVRAKALSPEASIDMIQQAAEEYQRWSGPS</sequence>
<evidence type="ECO:0000259" key="1">
    <source>
        <dbReference type="PROSITE" id="PS50943"/>
    </source>
</evidence>
<dbReference type="InterPro" id="IPR010982">
    <property type="entry name" value="Lambda_DNA-bd_dom_sf"/>
</dbReference>
<dbReference type="Pfam" id="PF13560">
    <property type="entry name" value="HTH_31"/>
    <property type="match status" value="1"/>
</dbReference>
<dbReference type="SUPFAM" id="SSF47413">
    <property type="entry name" value="lambda repressor-like DNA-binding domains"/>
    <property type="match status" value="1"/>
</dbReference>
<dbReference type="EMBL" id="SMKI01000029">
    <property type="protein sequence ID" value="TDC78653.1"/>
    <property type="molecule type" value="Genomic_DNA"/>
</dbReference>
<evidence type="ECO:0000313" key="3">
    <source>
        <dbReference type="Proteomes" id="UP000295345"/>
    </source>
</evidence>
<accession>A0A4R4TU21</accession>
<keyword evidence="3" id="KW-1185">Reference proteome</keyword>
<dbReference type="InterPro" id="IPR001387">
    <property type="entry name" value="Cro/C1-type_HTH"/>
</dbReference>
<dbReference type="RefSeq" id="WP_132816578.1">
    <property type="nucleotide sequence ID" value="NZ_SMKI01000029.1"/>
</dbReference>
<comment type="caution">
    <text evidence="2">The sequence shown here is derived from an EMBL/GenBank/DDBJ whole genome shotgun (WGS) entry which is preliminary data.</text>
</comment>
<protein>
    <submittedName>
        <fullName evidence="2">XRE family transcriptional regulator</fullName>
    </submittedName>
</protein>
<dbReference type="AlphaFoldDB" id="A0A4R4TU21"/>
<dbReference type="SMART" id="SM00530">
    <property type="entry name" value="HTH_XRE"/>
    <property type="match status" value="1"/>
</dbReference>
<dbReference type="Pfam" id="PF19054">
    <property type="entry name" value="DUF5753"/>
    <property type="match status" value="1"/>
</dbReference>
<dbReference type="CDD" id="cd00093">
    <property type="entry name" value="HTH_XRE"/>
    <property type="match status" value="1"/>
</dbReference>
<dbReference type="Proteomes" id="UP000295345">
    <property type="component" value="Unassembled WGS sequence"/>
</dbReference>
<dbReference type="GO" id="GO:0003677">
    <property type="term" value="F:DNA binding"/>
    <property type="evidence" value="ECO:0007669"/>
    <property type="project" value="InterPro"/>
</dbReference>
<dbReference type="OrthoDB" id="2897536at2"/>
<dbReference type="InterPro" id="IPR043917">
    <property type="entry name" value="DUF5753"/>
</dbReference>